<dbReference type="PANTHER" id="PTHR32494:SF5">
    <property type="entry name" value="ALLANTOATE AMIDOHYDROLASE"/>
    <property type="match status" value="1"/>
</dbReference>
<accession>A0A3N1M992</accession>
<dbReference type="EMBL" id="RJKX01000013">
    <property type="protein sequence ID" value="ROQ00228.1"/>
    <property type="molecule type" value="Genomic_DNA"/>
</dbReference>
<evidence type="ECO:0000313" key="6">
    <source>
        <dbReference type="Proteomes" id="UP000278222"/>
    </source>
</evidence>
<comment type="caution">
    <text evidence="5">The sequence shown here is derived from an EMBL/GenBank/DDBJ whole genome shotgun (WGS) entry which is preliminary data.</text>
</comment>
<dbReference type="NCBIfam" id="TIGR01879">
    <property type="entry name" value="hydantase"/>
    <property type="match status" value="1"/>
</dbReference>
<dbReference type="GO" id="GO:0046872">
    <property type="term" value="F:metal ion binding"/>
    <property type="evidence" value="ECO:0007669"/>
    <property type="project" value="UniProtKB-KW"/>
</dbReference>
<organism evidence="5 6">
    <name type="scientific">Stella humosa</name>
    <dbReference type="NCBI Taxonomy" id="94"/>
    <lineage>
        <taxon>Bacteria</taxon>
        <taxon>Pseudomonadati</taxon>
        <taxon>Pseudomonadota</taxon>
        <taxon>Alphaproteobacteria</taxon>
        <taxon>Rhodospirillales</taxon>
        <taxon>Stellaceae</taxon>
        <taxon>Stella</taxon>
    </lineage>
</organism>
<reference evidence="5 6" key="1">
    <citation type="submission" date="2018-11" db="EMBL/GenBank/DDBJ databases">
        <title>Genomic Encyclopedia of Type Strains, Phase IV (KMG-IV): sequencing the most valuable type-strain genomes for metagenomic binning, comparative biology and taxonomic classification.</title>
        <authorList>
            <person name="Goeker M."/>
        </authorList>
    </citation>
    <scope>NUCLEOTIDE SEQUENCE [LARGE SCALE GENOMIC DNA]</scope>
    <source>
        <strain evidence="5 6">DSM 5900</strain>
    </source>
</reference>
<dbReference type="InterPro" id="IPR011650">
    <property type="entry name" value="Peptidase_M20_dimer"/>
</dbReference>
<dbReference type="InterPro" id="IPR010158">
    <property type="entry name" value="Amidase_Cbmase"/>
</dbReference>
<comment type="similarity">
    <text evidence="1">Belongs to the peptidase M20 family.</text>
</comment>
<dbReference type="PANTHER" id="PTHR32494">
    <property type="entry name" value="ALLANTOATE DEIMINASE-RELATED"/>
    <property type="match status" value="1"/>
</dbReference>
<feature type="binding site" evidence="3">
    <location>
        <position position="394"/>
    </location>
    <ligand>
        <name>Zn(2+)</name>
        <dbReference type="ChEBI" id="CHEBI:29105"/>
        <label>2</label>
    </ligand>
</feature>
<evidence type="ECO:0000259" key="4">
    <source>
        <dbReference type="Pfam" id="PF07687"/>
    </source>
</evidence>
<comment type="cofactor">
    <cofactor evidence="3">
        <name>Zn(2+)</name>
        <dbReference type="ChEBI" id="CHEBI:29105"/>
    </cofactor>
    <text evidence="3">Binds 2 Zn(2+) ions per subunit.</text>
</comment>
<gene>
    <name evidence="5" type="ORF">EDC65_2024</name>
</gene>
<dbReference type="InterPro" id="IPR036264">
    <property type="entry name" value="Bact_exopeptidase_dim_dom"/>
</dbReference>
<evidence type="ECO:0000313" key="5">
    <source>
        <dbReference type="EMBL" id="ROQ00228.1"/>
    </source>
</evidence>
<name>A0A3N1M992_9PROT</name>
<keyword evidence="3" id="KW-0862">Zinc</keyword>
<evidence type="ECO:0000256" key="3">
    <source>
        <dbReference type="PIRSR" id="PIRSR001235-1"/>
    </source>
</evidence>
<sequence length="422" mass="44168">MADGGNGFGSAAAKVDEARLWQRHVDMAKLGGTPKGGVRRLALDANDIAARRLLADWAKPYGWQVSMDAIGNLYIRRPGTDNDADPVLSGSHTDTQPSGGRFDGIYGVLAAFEAMEAIEAAGIRTRRPIETVVWTCEEGGARFPMGTMGSGVFVGRTPLADARAVADYDGVTVGEAVDAARAALPDLPERTFGFPIAAFVEAHIEQGPILEEKGLQIGVVTGIQGARRFRVEIEGADAHAGTTPRARRKDALSAAVAMVAALEKVFHDDPSDTVRFTVGRFVVTPNAPAVVPGHVAFTIDFRHPDDAVLTSLGDQVEPICQANRKGCAVTVHQTARGKPLTFLDLVPGAVDQAAKGLGLGHMRINSGAGHDAGPMQVAAPSGMIFVPCEHGISHAEAENATPADLAAGARVLAETLVTLAGR</sequence>
<feature type="binding site" evidence="3">
    <location>
        <position position="138"/>
    </location>
    <ligand>
        <name>Zn(2+)</name>
        <dbReference type="ChEBI" id="CHEBI:29105"/>
        <label>2</label>
    </ligand>
</feature>
<feature type="domain" description="Peptidase M20 dimerisation" evidence="4">
    <location>
        <begin position="222"/>
        <end position="320"/>
    </location>
</feature>
<feature type="binding site" evidence="3">
    <location>
        <position position="203"/>
    </location>
    <ligand>
        <name>Zn(2+)</name>
        <dbReference type="ChEBI" id="CHEBI:29105"/>
        <label>1</label>
    </ligand>
</feature>
<dbReference type="Gene3D" id="3.40.630.10">
    <property type="entry name" value="Zn peptidases"/>
    <property type="match status" value="1"/>
</dbReference>
<dbReference type="Proteomes" id="UP000278222">
    <property type="component" value="Unassembled WGS sequence"/>
</dbReference>
<keyword evidence="2 5" id="KW-0378">Hydrolase</keyword>
<feature type="binding site" evidence="3">
    <location>
        <position position="103"/>
    </location>
    <ligand>
        <name>Zn(2+)</name>
        <dbReference type="ChEBI" id="CHEBI:29105"/>
        <label>1</label>
    </ligand>
</feature>
<dbReference type="RefSeq" id="WP_123689530.1">
    <property type="nucleotide sequence ID" value="NZ_AP019700.1"/>
</dbReference>
<dbReference type="SUPFAM" id="SSF53187">
    <property type="entry name" value="Zn-dependent exopeptidases"/>
    <property type="match status" value="1"/>
</dbReference>
<keyword evidence="6" id="KW-1185">Reference proteome</keyword>
<evidence type="ECO:0000256" key="1">
    <source>
        <dbReference type="ARBA" id="ARBA00006153"/>
    </source>
</evidence>
<feature type="binding site" evidence="3">
    <location>
        <position position="92"/>
    </location>
    <ligand>
        <name>Zn(2+)</name>
        <dbReference type="ChEBI" id="CHEBI:29105"/>
        <label>1</label>
    </ligand>
</feature>
<dbReference type="Pfam" id="PF07687">
    <property type="entry name" value="M20_dimer"/>
    <property type="match status" value="1"/>
</dbReference>
<dbReference type="GO" id="GO:0016813">
    <property type="term" value="F:hydrolase activity, acting on carbon-nitrogen (but not peptide) bonds, in linear amidines"/>
    <property type="evidence" value="ECO:0007669"/>
    <property type="project" value="InterPro"/>
</dbReference>
<dbReference type="AlphaFoldDB" id="A0A3N1M992"/>
<feature type="binding site" evidence="3">
    <location>
        <position position="103"/>
    </location>
    <ligand>
        <name>Zn(2+)</name>
        <dbReference type="ChEBI" id="CHEBI:29105"/>
        <label>2</label>
    </ligand>
</feature>
<dbReference type="PIRSF" id="PIRSF001235">
    <property type="entry name" value="Amidase_carbamoylase"/>
    <property type="match status" value="1"/>
</dbReference>
<protein>
    <submittedName>
        <fullName evidence="5">N-carbamoyl-L-amino-acid hydrolase</fullName>
    </submittedName>
</protein>
<proteinExistence type="inferred from homology"/>
<evidence type="ECO:0000256" key="2">
    <source>
        <dbReference type="ARBA" id="ARBA00022801"/>
    </source>
</evidence>
<dbReference type="CDD" id="cd03884">
    <property type="entry name" value="M20_bAS"/>
    <property type="match status" value="1"/>
</dbReference>
<dbReference type="OrthoDB" id="9808195at2"/>
<dbReference type="Pfam" id="PF01546">
    <property type="entry name" value="Peptidase_M20"/>
    <property type="match status" value="1"/>
</dbReference>
<keyword evidence="3" id="KW-0479">Metal-binding</keyword>
<dbReference type="Gene3D" id="3.30.70.360">
    <property type="match status" value="1"/>
</dbReference>
<dbReference type="SUPFAM" id="SSF55031">
    <property type="entry name" value="Bacterial exopeptidase dimerisation domain"/>
    <property type="match status" value="1"/>
</dbReference>
<dbReference type="InterPro" id="IPR002933">
    <property type="entry name" value="Peptidase_M20"/>
</dbReference>